<accession>A0A0R2AZ20</accession>
<reference evidence="2 3" key="1">
    <citation type="journal article" date="2015" name="Genome Announc.">
        <title>Expanding the biotechnology potential of lactobacilli through comparative genomics of 213 strains and associated genera.</title>
        <authorList>
            <person name="Sun Z."/>
            <person name="Harris H.M."/>
            <person name="McCann A."/>
            <person name="Guo C."/>
            <person name="Argimon S."/>
            <person name="Zhang W."/>
            <person name="Yang X."/>
            <person name="Jeffery I.B."/>
            <person name="Cooney J.C."/>
            <person name="Kagawa T.F."/>
            <person name="Liu W."/>
            <person name="Song Y."/>
            <person name="Salvetti E."/>
            <person name="Wrobel A."/>
            <person name="Rasinkangas P."/>
            <person name="Parkhill J."/>
            <person name="Rea M.C."/>
            <person name="O'Sullivan O."/>
            <person name="Ritari J."/>
            <person name="Douillard F.P."/>
            <person name="Paul Ross R."/>
            <person name="Yang R."/>
            <person name="Briner A.E."/>
            <person name="Felis G.E."/>
            <person name="de Vos W.M."/>
            <person name="Barrangou R."/>
            <person name="Klaenhammer T.R."/>
            <person name="Caufield P.W."/>
            <person name="Cui Y."/>
            <person name="Zhang H."/>
            <person name="O'Toole P.W."/>
        </authorList>
    </citation>
    <scope>NUCLEOTIDE SEQUENCE [LARGE SCALE GENOMIC DNA]</scope>
    <source>
        <strain evidence="2 3">DSM 23927</strain>
    </source>
</reference>
<evidence type="ECO:0000256" key="1">
    <source>
        <dbReference type="SAM" id="MobiDB-lite"/>
    </source>
</evidence>
<protein>
    <submittedName>
        <fullName evidence="2">Uncharacterized protein</fullName>
    </submittedName>
</protein>
<dbReference type="RefSeq" id="WP_169790018.1">
    <property type="nucleotide sequence ID" value="NZ_AYZQ01000001.1"/>
</dbReference>
<dbReference type="STRING" id="1423727.FC34_GL000276"/>
<evidence type="ECO:0000313" key="3">
    <source>
        <dbReference type="Proteomes" id="UP000051672"/>
    </source>
</evidence>
<proteinExistence type="predicted"/>
<dbReference type="EMBL" id="AYZQ01000001">
    <property type="protein sequence ID" value="KRM72568.1"/>
    <property type="molecule type" value="Genomic_DNA"/>
</dbReference>
<organism evidence="2 3">
    <name type="scientific">Lacticaseibacillus brantae DSM 23927</name>
    <dbReference type="NCBI Taxonomy" id="1423727"/>
    <lineage>
        <taxon>Bacteria</taxon>
        <taxon>Bacillati</taxon>
        <taxon>Bacillota</taxon>
        <taxon>Bacilli</taxon>
        <taxon>Lactobacillales</taxon>
        <taxon>Lactobacillaceae</taxon>
        <taxon>Lacticaseibacillus</taxon>
    </lineage>
</organism>
<gene>
    <name evidence="2" type="ORF">FC34_GL000276</name>
</gene>
<dbReference type="PATRIC" id="fig|1423727.3.peg.279"/>
<feature type="compositionally biased region" description="Basic and acidic residues" evidence="1">
    <location>
        <begin position="24"/>
        <end position="50"/>
    </location>
</feature>
<dbReference type="AlphaFoldDB" id="A0A0R2AZ20"/>
<name>A0A0R2AZ20_9LACO</name>
<dbReference type="NCBIfam" id="NF040897">
    <property type="entry name" value="SPJ_0845_Nterm"/>
    <property type="match status" value="1"/>
</dbReference>
<keyword evidence="3" id="KW-1185">Reference proteome</keyword>
<feature type="region of interest" description="Disordered" evidence="1">
    <location>
        <begin position="16"/>
        <end position="50"/>
    </location>
</feature>
<sequence>MALKINVQNDLNEMFDKFASVPEPKQKPVTDEVKDPKKEAQKKTTEDKKD</sequence>
<comment type="caution">
    <text evidence="2">The sequence shown here is derived from an EMBL/GenBank/DDBJ whole genome shotgun (WGS) entry which is preliminary data.</text>
</comment>
<dbReference type="Proteomes" id="UP000051672">
    <property type="component" value="Unassembled WGS sequence"/>
</dbReference>
<evidence type="ECO:0000313" key="2">
    <source>
        <dbReference type="EMBL" id="KRM72568.1"/>
    </source>
</evidence>
<dbReference type="InterPro" id="IPR047909">
    <property type="entry name" value="SPJ_0845-like_N"/>
</dbReference>